<dbReference type="SUPFAM" id="SSF53448">
    <property type="entry name" value="Nucleotide-diphospho-sugar transferases"/>
    <property type="match status" value="1"/>
</dbReference>
<evidence type="ECO:0000313" key="3">
    <source>
        <dbReference type="Proteomes" id="UP000555728"/>
    </source>
</evidence>
<proteinExistence type="predicted"/>
<dbReference type="PANTHER" id="PTHR46401:SF2">
    <property type="entry name" value="GLYCOSYLTRANSFERASE WBBK-RELATED"/>
    <property type="match status" value="1"/>
</dbReference>
<dbReference type="Gene3D" id="3.40.50.2000">
    <property type="entry name" value="Glycogen Phosphorylase B"/>
    <property type="match status" value="1"/>
</dbReference>
<evidence type="ECO:0000313" key="2">
    <source>
        <dbReference type="EMBL" id="MBB4284620.1"/>
    </source>
</evidence>
<evidence type="ECO:0000256" key="1">
    <source>
        <dbReference type="ARBA" id="ARBA00022679"/>
    </source>
</evidence>
<dbReference type="SUPFAM" id="SSF53756">
    <property type="entry name" value="UDP-Glycosyltransferase/glycogen phosphorylase"/>
    <property type="match status" value="1"/>
</dbReference>
<dbReference type="InterPro" id="IPR029044">
    <property type="entry name" value="Nucleotide-diphossugar_trans"/>
</dbReference>
<keyword evidence="3" id="KW-1185">Reference proteome</keyword>
<dbReference type="Pfam" id="PF13692">
    <property type="entry name" value="Glyco_trans_1_4"/>
    <property type="match status" value="1"/>
</dbReference>
<gene>
    <name evidence="2" type="ORF">GGD88_000327</name>
</gene>
<dbReference type="RefSeq" id="WP_184431100.1">
    <property type="nucleotide sequence ID" value="NZ_JACIGI010000002.1"/>
</dbReference>
<dbReference type="GO" id="GO:0009103">
    <property type="term" value="P:lipopolysaccharide biosynthetic process"/>
    <property type="evidence" value="ECO:0007669"/>
    <property type="project" value="TreeGrafter"/>
</dbReference>
<dbReference type="PANTHER" id="PTHR46401">
    <property type="entry name" value="GLYCOSYLTRANSFERASE WBBK-RELATED"/>
    <property type="match status" value="1"/>
</dbReference>
<dbReference type="AlphaFoldDB" id="A0A7W6RXM7"/>
<name>A0A7W6RXM7_9PROT</name>
<organism evidence="2 3">
    <name type="scientific">Roseospira goensis</name>
    <dbReference type="NCBI Taxonomy" id="391922"/>
    <lineage>
        <taxon>Bacteria</taxon>
        <taxon>Pseudomonadati</taxon>
        <taxon>Pseudomonadota</taxon>
        <taxon>Alphaproteobacteria</taxon>
        <taxon>Rhodospirillales</taxon>
        <taxon>Rhodospirillaceae</taxon>
        <taxon>Roseospira</taxon>
    </lineage>
</organism>
<dbReference type="GO" id="GO:0016757">
    <property type="term" value="F:glycosyltransferase activity"/>
    <property type="evidence" value="ECO:0007669"/>
    <property type="project" value="TreeGrafter"/>
</dbReference>
<accession>A0A7W6RXM7</accession>
<comment type="caution">
    <text evidence="2">The sequence shown here is derived from an EMBL/GenBank/DDBJ whole genome shotgun (WGS) entry which is preliminary data.</text>
</comment>
<keyword evidence="1 2" id="KW-0808">Transferase</keyword>
<reference evidence="2 3" key="1">
    <citation type="submission" date="2020-08" db="EMBL/GenBank/DDBJ databases">
        <title>Genome sequencing of Purple Non-Sulfur Bacteria from various extreme environments.</title>
        <authorList>
            <person name="Mayer M."/>
        </authorList>
    </citation>
    <scope>NUCLEOTIDE SEQUENCE [LARGE SCALE GENOMIC DNA]</scope>
    <source>
        <strain evidence="2 3">JA135</strain>
    </source>
</reference>
<dbReference type="CDD" id="cd03801">
    <property type="entry name" value="GT4_PimA-like"/>
    <property type="match status" value="1"/>
</dbReference>
<protein>
    <submittedName>
        <fullName evidence="2">Glycosyltransferase involved in cell wall biosynthesis</fullName>
    </submittedName>
</protein>
<sequence>MPSGPTRSHLVFWPDVTHVNPYQRLLAESLPDGWTAAAGRIDAALEQATAAGAPRVVFHQHWTTPVTVGAETEAAAAAACAAHLDKLRRLRDAGGAVLWTVHNVLSHEHTFPAVEAALHQDLAALATAVHVHSPHALARMAPHYTVPADTVVVAPHPSYIGAYPDTVTREEARTTLGVAAHETLFVFVGMIRPYKGLDDLLLAFARLRATEPDAHLILAGSVSPPYTAEEVAALARKVPGVRAALGRVPDGQLQTLYKAADFAVLPYKDILTSGSALAAMSFACPVIGPALPALTDYVADGAGALLYRPGSPGGLLTALRRAMLEDADRRAGHRSAALEAVRPHTWSGLARTLVDALESRRDRPAGAAPLADGGGVLRRHAASVVEQGPGAGLAAVLTASGAGPAPAAPRLRLAHIVNLYRKGDGLDAVQRHTVAAMRAARAATPAGIAVHPVAVPMAGETDLVPEGFTAAAPLARTARDLPTLETDRPLPLLFDVLAHGIAAAEAAGAEAIVLTNADICPLPHFYTLAAELLGSGVDAVTLNRRTVPQPPPGLDTPGLLASEYGQTHPGFDCFIFRRALYERFVASDSVLGAGMVMRALLFNLAAVAARFVMLTTAHATYHLGDDQPWKSPAFAALEAHNVEAALSVGRHWLDDPDRGAVFRAFCRCRPDPVTRRLV</sequence>
<dbReference type="Proteomes" id="UP000555728">
    <property type="component" value="Unassembled WGS sequence"/>
</dbReference>
<dbReference type="EMBL" id="JACIGI010000002">
    <property type="protein sequence ID" value="MBB4284620.1"/>
    <property type="molecule type" value="Genomic_DNA"/>
</dbReference>